<organism evidence="2 3">
    <name type="scientific">Sinorhizobium sojae CCBAU 05684</name>
    <dbReference type="NCBI Taxonomy" id="716928"/>
    <lineage>
        <taxon>Bacteria</taxon>
        <taxon>Pseudomonadati</taxon>
        <taxon>Pseudomonadota</taxon>
        <taxon>Alphaproteobacteria</taxon>
        <taxon>Hyphomicrobiales</taxon>
        <taxon>Rhizobiaceae</taxon>
        <taxon>Sinorhizobium/Ensifer group</taxon>
        <taxon>Sinorhizobium</taxon>
    </lineage>
</organism>
<reference evidence="2 3" key="1">
    <citation type="submission" date="2017-08" db="EMBL/GenBank/DDBJ databases">
        <title>Multipartite genome sequences of Sinorhizobium species nodulating soybeans.</title>
        <authorList>
            <person name="Tian C.F."/>
        </authorList>
    </citation>
    <scope>NUCLEOTIDE SEQUENCE [LARGE SCALE GENOMIC DNA]</scope>
    <source>
        <strain evidence="2 3">CCBAU 05684</strain>
    </source>
</reference>
<dbReference type="Proteomes" id="UP000217211">
    <property type="component" value="Chromosome"/>
</dbReference>
<accession>A0A249PBV7</accession>
<name>A0A249PBV7_9HYPH</name>
<evidence type="ECO:0000256" key="1">
    <source>
        <dbReference type="SAM" id="Phobius"/>
    </source>
</evidence>
<feature type="transmembrane region" description="Helical" evidence="1">
    <location>
        <begin position="95"/>
        <end position="114"/>
    </location>
</feature>
<dbReference type="STRING" id="716928.GCA_000261485_00022"/>
<keyword evidence="1" id="KW-1133">Transmembrane helix</keyword>
<proteinExistence type="predicted"/>
<keyword evidence="1" id="KW-0472">Membrane</keyword>
<evidence type="ECO:0000313" key="3">
    <source>
        <dbReference type="Proteomes" id="UP000217211"/>
    </source>
</evidence>
<protein>
    <submittedName>
        <fullName evidence="2">Uncharacterized protein</fullName>
    </submittedName>
</protein>
<sequence>MVLLREDGIIETASAIGLAIATLGAGVASAVRGPRLPFLLAGLIGLVELMDETSFGARIFGFQPPPLFGGGELDGFHDLMILAYRLLGDLSPGLGWLWVGLIFAASAGIILIALRQIRKVAEGGGSWLAEHALVFLHVGFVGLAQAIDVATSSKALSAVEEVLEFDAALLLLFYLVQQASRQHSWGNDIEVHESVRP</sequence>
<dbReference type="AlphaFoldDB" id="A0A249PBV7"/>
<keyword evidence="1" id="KW-0812">Transmembrane</keyword>
<feature type="transmembrane region" description="Helical" evidence="1">
    <location>
        <begin position="12"/>
        <end position="31"/>
    </location>
</feature>
<keyword evidence="3" id="KW-1185">Reference proteome</keyword>
<evidence type="ECO:0000313" key="2">
    <source>
        <dbReference type="EMBL" id="ASY63316.1"/>
    </source>
</evidence>
<gene>
    <name evidence="2" type="ORF">SJ05684_c18740</name>
</gene>
<dbReference type="KEGG" id="esj:SJ05684_c18740"/>
<dbReference type="EMBL" id="CP023067">
    <property type="protein sequence ID" value="ASY63316.1"/>
    <property type="molecule type" value="Genomic_DNA"/>
</dbReference>